<name>A0A4C1YJ23_EUMVA</name>
<accession>A0A4C1YJ23</accession>
<feature type="compositionally biased region" description="Basic and acidic residues" evidence="1">
    <location>
        <begin position="192"/>
        <end position="202"/>
    </location>
</feature>
<keyword evidence="3" id="KW-1185">Reference proteome</keyword>
<comment type="caution">
    <text evidence="2">The sequence shown here is derived from an EMBL/GenBank/DDBJ whole genome shotgun (WGS) entry which is preliminary data.</text>
</comment>
<dbReference type="EMBL" id="BGZK01001207">
    <property type="protein sequence ID" value="GBP74407.1"/>
    <property type="molecule type" value="Genomic_DNA"/>
</dbReference>
<evidence type="ECO:0000313" key="3">
    <source>
        <dbReference type="Proteomes" id="UP000299102"/>
    </source>
</evidence>
<sequence length="202" mass="22116">MGLNEARRRVGVRPDLRLSLNGACRADLIPANSLGVPDELALSGHFACRERPPTARARATPPPSFRRLKRTSSPIFEEIRPARPVDFARRRNISVRSALCREYCSKRSGELFGLTPAAEWWHRSARRKTIAAPAAGARSVRNVRVVYKKAMEQSTVSAEPGMSLPAPGALSVGRRRPTPPAPAERPVRHTIGRGEGKCAKNG</sequence>
<organism evidence="2 3">
    <name type="scientific">Eumeta variegata</name>
    <name type="common">Bagworm moth</name>
    <name type="synonym">Eumeta japonica</name>
    <dbReference type="NCBI Taxonomy" id="151549"/>
    <lineage>
        <taxon>Eukaryota</taxon>
        <taxon>Metazoa</taxon>
        <taxon>Ecdysozoa</taxon>
        <taxon>Arthropoda</taxon>
        <taxon>Hexapoda</taxon>
        <taxon>Insecta</taxon>
        <taxon>Pterygota</taxon>
        <taxon>Neoptera</taxon>
        <taxon>Endopterygota</taxon>
        <taxon>Lepidoptera</taxon>
        <taxon>Glossata</taxon>
        <taxon>Ditrysia</taxon>
        <taxon>Tineoidea</taxon>
        <taxon>Psychidae</taxon>
        <taxon>Oiketicinae</taxon>
        <taxon>Eumeta</taxon>
    </lineage>
</organism>
<proteinExistence type="predicted"/>
<reference evidence="2 3" key="1">
    <citation type="journal article" date="2019" name="Commun. Biol.">
        <title>The bagworm genome reveals a unique fibroin gene that provides high tensile strength.</title>
        <authorList>
            <person name="Kono N."/>
            <person name="Nakamura H."/>
            <person name="Ohtoshi R."/>
            <person name="Tomita M."/>
            <person name="Numata K."/>
            <person name="Arakawa K."/>
        </authorList>
    </citation>
    <scope>NUCLEOTIDE SEQUENCE [LARGE SCALE GENOMIC DNA]</scope>
</reference>
<feature type="region of interest" description="Disordered" evidence="1">
    <location>
        <begin position="154"/>
        <end position="202"/>
    </location>
</feature>
<gene>
    <name evidence="2" type="ORF">EVAR_60557_1</name>
</gene>
<evidence type="ECO:0000256" key="1">
    <source>
        <dbReference type="SAM" id="MobiDB-lite"/>
    </source>
</evidence>
<dbReference type="Proteomes" id="UP000299102">
    <property type="component" value="Unassembled WGS sequence"/>
</dbReference>
<dbReference type="AlphaFoldDB" id="A0A4C1YJ23"/>
<protein>
    <submittedName>
        <fullName evidence="2">Uncharacterized protein</fullName>
    </submittedName>
</protein>
<evidence type="ECO:0000313" key="2">
    <source>
        <dbReference type="EMBL" id="GBP74407.1"/>
    </source>
</evidence>